<organism evidence="2 3">
    <name type="scientific">Paenibacillus contaminans</name>
    <dbReference type="NCBI Taxonomy" id="450362"/>
    <lineage>
        <taxon>Bacteria</taxon>
        <taxon>Bacillati</taxon>
        <taxon>Bacillota</taxon>
        <taxon>Bacilli</taxon>
        <taxon>Bacillales</taxon>
        <taxon>Paenibacillaceae</taxon>
        <taxon>Paenibacillus</taxon>
    </lineage>
</organism>
<reference evidence="2 3" key="1">
    <citation type="journal article" date="2009" name="Int. J. Syst. Evol. Microbiol.">
        <title>Paenibacillus contaminans sp. nov., isolated from a contaminated laboratory plate.</title>
        <authorList>
            <person name="Chou J.H."/>
            <person name="Lee J.H."/>
            <person name="Lin M.C."/>
            <person name="Chang P.S."/>
            <person name="Arun A.B."/>
            <person name="Young C.C."/>
            <person name="Chen W.M."/>
        </authorList>
    </citation>
    <scope>NUCLEOTIDE SEQUENCE [LARGE SCALE GENOMIC DNA]</scope>
    <source>
        <strain evidence="2 3">CKOBP-6</strain>
    </source>
</reference>
<keyword evidence="3" id="KW-1185">Reference proteome</keyword>
<proteinExistence type="predicted"/>
<comment type="caution">
    <text evidence="2">The sequence shown here is derived from an EMBL/GenBank/DDBJ whole genome shotgun (WGS) entry which is preliminary data.</text>
</comment>
<gene>
    <name evidence="2" type="ORF">DQG23_32780</name>
</gene>
<dbReference type="RefSeq" id="WP_113035251.1">
    <property type="nucleotide sequence ID" value="NZ_QMFB01000029.1"/>
</dbReference>
<evidence type="ECO:0000256" key="1">
    <source>
        <dbReference type="SAM" id="SignalP"/>
    </source>
</evidence>
<dbReference type="EMBL" id="QMFB01000029">
    <property type="protein sequence ID" value="RAV13574.1"/>
    <property type="molecule type" value="Genomic_DNA"/>
</dbReference>
<feature type="chain" id="PRO_5016267683" evidence="1">
    <location>
        <begin position="24"/>
        <end position="100"/>
    </location>
</feature>
<accession>A0A329M0W7</accession>
<feature type="signal peptide" evidence="1">
    <location>
        <begin position="1"/>
        <end position="23"/>
    </location>
</feature>
<evidence type="ECO:0000313" key="3">
    <source>
        <dbReference type="Proteomes" id="UP000250369"/>
    </source>
</evidence>
<keyword evidence="1" id="KW-0732">Signal</keyword>
<dbReference type="OrthoDB" id="9837358at2"/>
<protein>
    <submittedName>
        <fullName evidence="2">Uncharacterized protein</fullName>
    </submittedName>
</protein>
<evidence type="ECO:0000313" key="2">
    <source>
        <dbReference type="EMBL" id="RAV13574.1"/>
    </source>
</evidence>
<sequence>MNKAKKIMFSSAIATVLVVGVSAAVYTQHSSPVAPQYSDPSAPGYVKISRTEYERMSDIVIAVNKGELPVSALKDAEPLLERSPESITKKTRAEYNALKK</sequence>
<dbReference type="AlphaFoldDB" id="A0A329M0W7"/>
<name>A0A329M0W7_9BACL</name>
<dbReference type="Proteomes" id="UP000250369">
    <property type="component" value="Unassembled WGS sequence"/>
</dbReference>